<organism evidence="3 4">
    <name type="scientific">Caloramator quimbayensis</name>
    <dbReference type="NCBI Taxonomy" id="1147123"/>
    <lineage>
        <taxon>Bacteria</taxon>
        <taxon>Bacillati</taxon>
        <taxon>Bacillota</taxon>
        <taxon>Clostridia</taxon>
        <taxon>Eubacteriales</taxon>
        <taxon>Clostridiaceae</taxon>
        <taxon>Caloramator</taxon>
    </lineage>
</organism>
<dbReference type="NCBIfam" id="TIGR00426">
    <property type="entry name" value="competence protein ComEA helix-hairpin-helix repeat region"/>
    <property type="match status" value="1"/>
</dbReference>
<keyword evidence="4" id="KW-1185">Reference proteome</keyword>
<dbReference type="PANTHER" id="PTHR21180">
    <property type="entry name" value="ENDONUCLEASE/EXONUCLEASE/PHOSPHATASE FAMILY DOMAIN-CONTAINING PROTEIN 1"/>
    <property type="match status" value="1"/>
</dbReference>
<dbReference type="GO" id="GO:0003677">
    <property type="term" value="F:DNA binding"/>
    <property type="evidence" value="ECO:0007669"/>
    <property type="project" value="InterPro"/>
</dbReference>
<dbReference type="InterPro" id="IPR004509">
    <property type="entry name" value="Competence_ComEA_HhH"/>
</dbReference>
<evidence type="ECO:0000259" key="2">
    <source>
        <dbReference type="SMART" id="SM00278"/>
    </source>
</evidence>
<dbReference type="Gene3D" id="1.10.150.310">
    <property type="entry name" value="Tex RuvX-like domain-like"/>
    <property type="match status" value="1"/>
</dbReference>
<dbReference type="PANTHER" id="PTHR21180:SF32">
    <property type="entry name" value="ENDONUCLEASE_EXONUCLEASE_PHOSPHATASE FAMILY DOMAIN-CONTAINING PROTEIN 1"/>
    <property type="match status" value="1"/>
</dbReference>
<proteinExistence type="predicted"/>
<keyword evidence="1" id="KW-0812">Transmembrane</keyword>
<protein>
    <submittedName>
        <fullName evidence="3">Competence protein ComEA</fullName>
    </submittedName>
</protein>
<dbReference type="STRING" id="1147123.SAMN05443428_11647"/>
<dbReference type="InterPro" id="IPR010994">
    <property type="entry name" value="RuvA_2-like"/>
</dbReference>
<feature type="transmembrane region" description="Helical" evidence="1">
    <location>
        <begin position="12"/>
        <end position="31"/>
    </location>
</feature>
<dbReference type="Proteomes" id="UP000190105">
    <property type="component" value="Unassembled WGS sequence"/>
</dbReference>
<evidence type="ECO:0000313" key="4">
    <source>
        <dbReference type="Proteomes" id="UP000190105"/>
    </source>
</evidence>
<sequence length="197" mass="22396">MVIFMDLTRREKIGILVFSLILIFTLSFSYFKNKNASKIEVMNEKAISKEENIEKMDDIKVYITGEVKKPGVYSLKNGDRAEKAVELAGGFTERADKNSINLAMKLKDEDYIKVESTQSSSSSIQTNIQINLSNKININTADKEQLKTLPRIGDSLAERIIDFRNKNGPFKRIEDIKKVSGIGDKMFENIKDKISVY</sequence>
<dbReference type="SMART" id="SM00278">
    <property type="entry name" value="HhH1"/>
    <property type="match status" value="2"/>
</dbReference>
<keyword evidence="1" id="KW-0472">Membrane</keyword>
<reference evidence="4" key="1">
    <citation type="submission" date="2017-02" db="EMBL/GenBank/DDBJ databases">
        <authorList>
            <person name="Varghese N."/>
            <person name="Submissions S."/>
        </authorList>
    </citation>
    <scope>NUCLEOTIDE SEQUENCE [LARGE SCALE GENOMIC DNA]</scope>
    <source>
        <strain evidence="4">USBA 833</strain>
    </source>
</reference>
<dbReference type="InterPro" id="IPR003583">
    <property type="entry name" value="Hlx-hairpin-Hlx_DNA-bd_motif"/>
</dbReference>
<feature type="domain" description="Helix-hairpin-helix DNA-binding motif class 1" evidence="2">
    <location>
        <begin position="174"/>
        <end position="193"/>
    </location>
</feature>
<gene>
    <name evidence="3" type="ORF">SAMN05443428_11647</name>
</gene>
<dbReference type="Pfam" id="PF12836">
    <property type="entry name" value="HHH_3"/>
    <property type="match status" value="1"/>
</dbReference>
<dbReference type="Gene3D" id="3.10.560.10">
    <property type="entry name" value="Outer membrane lipoprotein wza domain like"/>
    <property type="match status" value="1"/>
</dbReference>
<dbReference type="SUPFAM" id="SSF47781">
    <property type="entry name" value="RuvA domain 2-like"/>
    <property type="match status" value="1"/>
</dbReference>
<feature type="domain" description="Helix-hairpin-helix DNA-binding motif class 1" evidence="2">
    <location>
        <begin position="144"/>
        <end position="163"/>
    </location>
</feature>
<dbReference type="EMBL" id="FUYH01000016">
    <property type="protein sequence ID" value="SKA94712.1"/>
    <property type="molecule type" value="Genomic_DNA"/>
</dbReference>
<dbReference type="GO" id="GO:0015628">
    <property type="term" value="P:protein secretion by the type II secretion system"/>
    <property type="evidence" value="ECO:0007669"/>
    <property type="project" value="TreeGrafter"/>
</dbReference>
<keyword evidence="1" id="KW-1133">Transmembrane helix</keyword>
<name>A0A1T4XYS7_9CLOT</name>
<dbReference type="AlphaFoldDB" id="A0A1T4XYS7"/>
<dbReference type="GO" id="GO:0015627">
    <property type="term" value="C:type II protein secretion system complex"/>
    <property type="evidence" value="ECO:0007669"/>
    <property type="project" value="TreeGrafter"/>
</dbReference>
<dbReference type="InterPro" id="IPR051675">
    <property type="entry name" value="Endo/Exo/Phosphatase_dom_1"/>
</dbReference>
<dbReference type="GO" id="GO:0006281">
    <property type="term" value="P:DNA repair"/>
    <property type="evidence" value="ECO:0007669"/>
    <property type="project" value="InterPro"/>
</dbReference>
<evidence type="ECO:0000313" key="3">
    <source>
        <dbReference type="EMBL" id="SKA94712.1"/>
    </source>
</evidence>
<dbReference type="Pfam" id="PF10531">
    <property type="entry name" value="SLBB"/>
    <property type="match status" value="1"/>
</dbReference>
<dbReference type="InterPro" id="IPR019554">
    <property type="entry name" value="Soluble_ligand-bd"/>
</dbReference>
<evidence type="ECO:0000256" key="1">
    <source>
        <dbReference type="SAM" id="Phobius"/>
    </source>
</evidence>
<accession>A0A1T4XYS7</accession>